<name>A0A225SW04_9BURK</name>
<organism evidence="6 7">
    <name type="scientific">Herbaspirillum aquaticum</name>
    <dbReference type="NCBI Taxonomy" id="568783"/>
    <lineage>
        <taxon>Bacteria</taxon>
        <taxon>Pseudomonadati</taxon>
        <taxon>Pseudomonadota</taxon>
        <taxon>Betaproteobacteria</taxon>
        <taxon>Burkholderiales</taxon>
        <taxon>Oxalobacteraceae</taxon>
        <taxon>Herbaspirillum</taxon>
    </lineage>
</organism>
<keyword evidence="1" id="KW-0560">Oxidoreductase</keyword>
<evidence type="ECO:0000256" key="2">
    <source>
        <dbReference type="ARBA" id="ARBA00023004"/>
    </source>
</evidence>
<evidence type="ECO:0000313" key="7">
    <source>
        <dbReference type="Proteomes" id="UP000214747"/>
    </source>
</evidence>
<dbReference type="InterPro" id="IPR042095">
    <property type="entry name" value="SUMF_sf"/>
</dbReference>
<dbReference type="NCBIfam" id="TIGR03440">
    <property type="entry name" value="egtB_TIGR03440"/>
    <property type="match status" value="1"/>
</dbReference>
<dbReference type="PANTHER" id="PTHR23150">
    <property type="entry name" value="SULFATASE MODIFYING FACTOR 1, 2"/>
    <property type="match status" value="1"/>
</dbReference>
<dbReference type="GO" id="GO:0052699">
    <property type="term" value="P:ergothioneine biosynthetic process"/>
    <property type="evidence" value="ECO:0007669"/>
    <property type="project" value="InterPro"/>
</dbReference>
<dbReference type="InterPro" id="IPR051043">
    <property type="entry name" value="Sulfatase_Mod_Factor_Kinase"/>
</dbReference>
<comment type="pathway">
    <text evidence="3">Amino-acid biosynthesis; ergothioneine biosynthesis.</text>
</comment>
<feature type="domain" description="DinB-like" evidence="5">
    <location>
        <begin position="56"/>
        <end position="204"/>
    </location>
</feature>
<dbReference type="Proteomes" id="UP000214747">
    <property type="component" value="Unassembled WGS sequence"/>
</dbReference>
<evidence type="ECO:0000256" key="1">
    <source>
        <dbReference type="ARBA" id="ARBA00023002"/>
    </source>
</evidence>
<evidence type="ECO:0008006" key="8">
    <source>
        <dbReference type="Google" id="ProtNLM"/>
    </source>
</evidence>
<proteinExistence type="predicted"/>
<accession>A0A225SW04</accession>
<dbReference type="InterPro" id="IPR024775">
    <property type="entry name" value="DinB-like"/>
</dbReference>
<dbReference type="PANTHER" id="PTHR23150:SF36">
    <property type="entry name" value="HERCYNINE OXYGENASE"/>
    <property type="match status" value="1"/>
</dbReference>
<comment type="caution">
    <text evidence="6">The sequence shown here is derived from an EMBL/GenBank/DDBJ whole genome shotgun (WGS) entry which is preliminary data.</text>
</comment>
<dbReference type="EMBL" id="NJGV01000007">
    <property type="protein sequence ID" value="OWY34901.1"/>
    <property type="molecule type" value="Genomic_DNA"/>
</dbReference>
<sequence>MPSVITHAPDAMQDEEQNIGPMAVVAAATAATIDAVIDAAVQQVNHRPRERLGGRYRRLRRQSLLIAEPLSAEDCCVQAMPDASPIKWHLAHTTWFFETFLLERFQSGFTPFHPQFRMLFNSYYEGVGEKFPRPQRGLLTRPSLEEVLAYREQVDARMLLLIDALEADAHADAGEGGSEHPQLAGFLSLLELGMQHEQQHQELMLTDIKVLLSMNPLQPAYQPLPMSLRLDDPAELDLQWHRIEAGVVEIGHAGNGFCFDNETPRHRQFVEAYQCASRLVNNAEYLAFVEAGGYEDAGLWLSEGWEWKKREGLSHPLYWRRGSEGRWQEFTEYGVQPLQPHRAAVHLSYYEADAYARWAGARLLTEAEWEHAAARLQGGGREFFGVAWQWTSSSYAPYPGFTAAAGAVGEYNGKFMVNQYVLRGSSSATPLNHARLTYRNFFPATARWQVSGIRLARQG</sequence>
<dbReference type="SUPFAM" id="SSF56436">
    <property type="entry name" value="C-type lectin-like"/>
    <property type="match status" value="1"/>
</dbReference>
<feature type="domain" description="Sulfatase-modifying factor enzyme-like" evidence="4">
    <location>
        <begin position="242"/>
        <end position="374"/>
    </location>
</feature>
<reference evidence="6 7" key="1">
    <citation type="journal article" date="2010" name="Int. J. Syst. Evol. Microbiol.">
        <title>Reclassification of Herbaspirillum putei as a later heterotypic synonym of Herbaspirillum huttiense, with the description of H. huttiense subsp. huttiense subsp. nov. and H. huttiense subsp. putei subsp. nov., comb. nov., and description of Herbaspirillum aquaticum sp. nov.</title>
        <authorList>
            <person name="Dobritsa A.P."/>
            <person name="Reddy M.C."/>
            <person name="Samadpour M."/>
        </authorList>
    </citation>
    <scope>NUCLEOTIDE SEQUENCE [LARGE SCALE GENOMIC DNA]</scope>
    <source>
        <strain evidence="6 7">IEH 4430</strain>
    </source>
</reference>
<evidence type="ECO:0000313" key="6">
    <source>
        <dbReference type="EMBL" id="OWY34901.1"/>
    </source>
</evidence>
<keyword evidence="7" id="KW-1185">Reference proteome</keyword>
<dbReference type="InterPro" id="IPR005532">
    <property type="entry name" value="SUMF_dom"/>
</dbReference>
<dbReference type="InterPro" id="IPR017806">
    <property type="entry name" value="EgtB"/>
</dbReference>
<dbReference type="RefSeq" id="WP_088754822.1">
    <property type="nucleotide sequence ID" value="NZ_NJGV01000007.1"/>
</dbReference>
<evidence type="ECO:0000259" key="5">
    <source>
        <dbReference type="Pfam" id="PF12867"/>
    </source>
</evidence>
<gene>
    <name evidence="6" type="ORF">CEJ45_09055</name>
</gene>
<evidence type="ECO:0000256" key="3">
    <source>
        <dbReference type="ARBA" id="ARBA00037882"/>
    </source>
</evidence>
<dbReference type="Gene3D" id="3.90.1580.10">
    <property type="entry name" value="paralog of FGE (formylglycine-generating enzyme)"/>
    <property type="match status" value="2"/>
</dbReference>
<dbReference type="SUPFAM" id="SSF109854">
    <property type="entry name" value="DinB/YfiT-like putative metalloenzymes"/>
    <property type="match status" value="1"/>
</dbReference>
<dbReference type="AlphaFoldDB" id="A0A225SW04"/>
<protein>
    <recommendedName>
        <fullName evidence="8">Ergothioneine biosynthesis protein EgtB</fullName>
    </recommendedName>
</protein>
<dbReference type="InterPro" id="IPR016187">
    <property type="entry name" value="CTDL_fold"/>
</dbReference>
<dbReference type="InterPro" id="IPR034660">
    <property type="entry name" value="DinB/YfiT-like"/>
</dbReference>
<keyword evidence="2" id="KW-0408">Iron</keyword>
<evidence type="ECO:0000259" key="4">
    <source>
        <dbReference type="Pfam" id="PF03781"/>
    </source>
</evidence>
<dbReference type="Pfam" id="PF03781">
    <property type="entry name" value="FGE-sulfatase"/>
    <property type="match status" value="1"/>
</dbReference>
<dbReference type="Pfam" id="PF12867">
    <property type="entry name" value="DinB_2"/>
    <property type="match status" value="1"/>
</dbReference>